<evidence type="ECO:0000256" key="1">
    <source>
        <dbReference type="SAM" id="Phobius"/>
    </source>
</evidence>
<organism evidence="2 3">
    <name type="scientific">Phytophthora fragariaefolia</name>
    <dbReference type="NCBI Taxonomy" id="1490495"/>
    <lineage>
        <taxon>Eukaryota</taxon>
        <taxon>Sar</taxon>
        <taxon>Stramenopiles</taxon>
        <taxon>Oomycota</taxon>
        <taxon>Peronosporomycetes</taxon>
        <taxon>Peronosporales</taxon>
        <taxon>Peronosporaceae</taxon>
        <taxon>Phytophthora</taxon>
    </lineage>
</organism>
<sequence>MFPTYLPYGQLIRSFWNQPQSPQAQAGRPFTVKKLATVLENNPGFVQDLNKKPGLVKKLVKDPAVVKTAAILEKNNVKITKNTVNQLRVPAANDPVKLRKLNVVDRLLGLGSVAVFIGIALVIVLAIGGSIAAWVA</sequence>
<evidence type="ECO:0000313" key="2">
    <source>
        <dbReference type="EMBL" id="GMF41472.1"/>
    </source>
</evidence>
<protein>
    <submittedName>
        <fullName evidence="2">Unnamed protein product</fullName>
    </submittedName>
</protein>
<proteinExistence type="predicted"/>
<comment type="caution">
    <text evidence="2">The sequence shown here is derived from an EMBL/GenBank/DDBJ whole genome shotgun (WGS) entry which is preliminary data.</text>
</comment>
<dbReference type="AlphaFoldDB" id="A0A9W6XMQ7"/>
<keyword evidence="3" id="KW-1185">Reference proteome</keyword>
<evidence type="ECO:0000313" key="3">
    <source>
        <dbReference type="Proteomes" id="UP001165121"/>
    </source>
</evidence>
<keyword evidence="1" id="KW-1133">Transmembrane helix</keyword>
<keyword evidence="1" id="KW-0812">Transmembrane</keyword>
<feature type="transmembrane region" description="Helical" evidence="1">
    <location>
        <begin position="107"/>
        <end position="135"/>
    </location>
</feature>
<reference evidence="2" key="1">
    <citation type="submission" date="2023-04" db="EMBL/GenBank/DDBJ databases">
        <title>Phytophthora fragariaefolia NBRC 109709.</title>
        <authorList>
            <person name="Ichikawa N."/>
            <person name="Sato H."/>
            <person name="Tonouchi N."/>
        </authorList>
    </citation>
    <scope>NUCLEOTIDE SEQUENCE</scope>
    <source>
        <strain evidence="2">NBRC 109709</strain>
    </source>
</reference>
<accession>A0A9W6XMQ7</accession>
<keyword evidence="1" id="KW-0472">Membrane</keyword>
<gene>
    <name evidence="2" type="ORF">Pfra01_001315500</name>
</gene>
<dbReference type="Proteomes" id="UP001165121">
    <property type="component" value="Unassembled WGS sequence"/>
</dbReference>
<dbReference type="EMBL" id="BSXT01001338">
    <property type="protein sequence ID" value="GMF41472.1"/>
    <property type="molecule type" value="Genomic_DNA"/>
</dbReference>
<dbReference type="OrthoDB" id="110620at2759"/>
<name>A0A9W6XMQ7_9STRA</name>